<evidence type="ECO:0000313" key="3">
    <source>
        <dbReference type="Proteomes" id="UP001058120"/>
    </source>
</evidence>
<dbReference type="RefSeq" id="WP_334314790.1">
    <property type="nucleotide sequence ID" value="NZ_CP065938.1"/>
</dbReference>
<dbReference type="PANTHER" id="PTHR40114:SF1">
    <property type="entry name" value="SLR0698 PROTEIN"/>
    <property type="match status" value="1"/>
</dbReference>
<dbReference type="EMBL" id="CP065938">
    <property type="protein sequence ID" value="UWX05222.1"/>
    <property type="molecule type" value="Genomic_DNA"/>
</dbReference>
<dbReference type="Gene3D" id="2.40.320.10">
    <property type="entry name" value="Hypothetical Protein Pfu-838710-001"/>
    <property type="match status" value="1"/>
</dbReference>
<dbReference type="PROSITE" id="PS51707">
    <property type="entry name" value="CYTH"/>
    <property type="match status" value="1"/>
</dbReference>
<dbReference type="Pfam" id="PF01928">
    <property type="entry name" value="CYTH"/>
    <property type="match status" value="1"/>
</dbReference>
<evidence type="ECO:0000313" key="2">
    <source>
        <dbReference type="EMBL" id="UWX05222.1"/>
    </source>
</evidence>
<dbReference type="PIRSF" id="PIRSF016487">
    <property type="entry name" value="CYTH_UCP016487"/>
    <property type="match status" value="1"/>
</dbReference>
<dbReference type="CDD" id="cd07891">
    <property type="entry name" value="CYTH-like_CthTTM-like_1"/>
    <property type="match status" value="1"/>
</dbReference>
<dbReference type="InterPro" id="IPR023577">
    <property type="entry name" value="CYTH_domain"/>
</dbReference>
<sequence length="161" mass="18600">MHREIERKFLVRNDGWRGKAEPVLFRQGYIARTVDRTVRIRVAGNQGMITVKVKVGPISRHEFEYEIPLHDANELLNSLAPVEIIEKYRYTFSECGHVWEIDEFLGANSGLVIAEVELQSEEEEVELPVWVGEEVSKISKYFNASLVQSPYGSWNHNEKQP</sequence>
<protein>
    <submittedName>
        <fullName evidence="2">CYTH domain-containing protein</fullName>
    </submittedName>
</protein>
<gene>
    <name evidence="2" type="ORF">JBF11_07110</name>
</gene>
<proteinExistence type="predicted"/>
<reference evidence="2" key="1">
    <citation type="submission" date="2020-12" db="EMBL/GenBank/DDBJ databases">
        <title>Taurinivorans muris gen. nov., sp. nov., fundamental and realized metabolic niche of a ubiquitous sulfidogenic bacterium in the murine intestine.</title>
        <authorList>
            <person name="Ye H."/>
            <person name="Hanson B.T."/>
            <person name="Loy A."/>
        </authorList>
    </citation>
    <scope>NUCLEOTIDE SEQUENCE</scope>
    <source>
        <strain evidence="2">LT0009</strain>
    </source>
</reference>
<dbReference type="InterPro" id="IPR012042">
    <property type="entry name" value="NeuTTM/CthTTM-like"/>
</dbReference>
<accession>A0ABY5XZA5</accession>
<keyword evidence="3" id="KW-1185">Reference proteome</keyword>
<organism evidence="2 3">
    <name type="scientific">Taurinivorans muris</name>
    <dbReference type="NCBI Taxonomy" id="2787751"/>
    <lineage>
        <taxon>Bacteria</taxon>
        <taxon>Pseudomonadati</taxon>
        <taxon>Thermodesulfobacteriota</taxon>
        <taxon>Desulfovibrionia</taxon>
        <taxon>Desulfovibrionales</taxon>
        <taxon>Desulfovibrionaceae</taxon>
        <taxon>Taurinivorans</taxon>
    </lineage>
</organism>
<evidence type="ECO:0000259" key="1">
    <source>
        <dbReference type="PROSITE" id="PS51707"/>
    </source>
</evidence>
<dbReference type="SUPFAM" id="SSF55154">
    <property type="entry name" value="CYTH-like phosphatases"/>
    <property type="match status" value="1"/>
</dbReference>
<name>A0ABY5XZA5_9BACT</name>
<dbReference type="InterPro" id="IPR033469">
    <property type="entry name" value="CYTH-like_dom_sf"/>
</dbReference>
<dbReference type="SMART" id="SM01118">
    <property type="entry name" value="CYTH"/>
    <property type="match status" value="1"/>
</dbReference>
<feature type="domain" description="CYTH" evidence="1">
    <location>
        <begin position="2"/>
        <end position="148"/>
    </location>
</feature>
<dbReference type="PANTHER" id="PTHR40114">
    <property type="entry name" value="SLR0698 PROTEIN"/>
    <property type="match status" value="1"/>
</dbReference>
<dbReference type="Proteomes" id="UP001058120">
    <property type="component" value="Chromosome"/>
</dbReference>